<keyword evidence="3" id="KW-0813">Transport</keyword>
<name>A0A0E4BTX6_9BRAD</name>
<dbReference type="CDD" id="cd06340">
    <property type="entry name" value="PBP1_ABC_ligand_binding-like"/>
    <property type="match status" value="1"/>
</dbReference>
<dbReference type="GO" id="GO:0006865">
    <property type="term" value="P:amino acid transport"/>
    <property type="evidence" value="ECO:0007669"/>
    <property type="project" value="UniProtKB-KW"/>
</dbReference>
<keyword evidence="2" id="KW-0732">Signal</keyword>
<accession>A0A0E4BTX6</accession>
<keyword evidence="3" id="KW-0029">Amino-acid transport</keyword>
<reference evidence="5 6" key="1">
    <citation type="submission" date="2014-11" db="EMBL/GenBank/DDBJ databases">
        <title>Symbiosis island explosion on the genome of extra-slow-growing strains of soybean bradyrhizobia with massive insertion sequences.</title>
        <authorList>
            <person name="Iida T."/>
            <person name="Minamisawa K."/>
        </authorList>
    </citation>
    <scope>NUCLEOTIDE SEQUENCE [LARGE SCALE GENOMIC DNA]</scope>
    <source>
        <strain evidence="5 6">NK6</strain>
    </source>
</reference>
<dbReference type="InterPro" id="IPR028081">
    <property type="entry name" value="Leu-bd"/>
</dbReference>
<dbReference type="EMBL" id="AP014685">
    <property type="protein sequence ID" value="BAR60098.1"/>
    <property type="molecule type" value="Genomic_DNA"/>
</dbReference>
<proteinExistence type="inferred from homology"/>
<dbReference type="AlphaFoldDB" id="A0A0E4BTX6"/>
<evidence type="ECO:0000313" key="6">
    <source>
        <dbReference type="Proteomes" id="UP000063308"/>
    </source>
</evidence>
<comment type="similarity">
    <text evidence="1">Belongs to the leucine-binding protein family.</text>
</comment>
<feature type="domain" description="Leucine-binding protein" evidence="4">
    <location>
        <begin position="60"/>
        <end position="404"/>
    </location>
</feature>
<evidence type="ECO:0000256" key="3">
    <source>
        <dbReference type="ARBA" id="ARBA00022970"/>
    </source>
</evidence>
<dbReference type="PANTHER" id="PTHR30483">
    <property type="entry name" value="LEUCINE-SPECIFIC-BINDING PROTEIN"/>
    <property type="match status" value="1"/>
</dbReference>
<evidence type="ECO:0000256" key="2">
    <source>
        <dbReference type="ARBA" id="ARBA00022729"/>
    </source>
</evidence>
<protein>
    <submittedName>
        <fullName evidence="5">ABC transporter amino acid-binding protein</fullName>
    </submittedName>
</protein>
<dbReference type="InterPro" id="IPR028082">
    <property type="entry name" value="Peripla_BP_I"/>
</dbReference>
<evidence type="ECO:0000313" key="5">
    <source>
        <dbReference type="EMBL" id="BAR60098.1"/>
    </source>
</evidence>
<gene>
    <name evidence="5" type="ORF">NK6_6947</name>
</gene>
<dbReference type="Proteomes" id="UP000063308">
    <property type="component" value="Chromosome"/>
</dbReference>
<evidence type="ECO:0000256" key="1">
    <source>
        <dbReference type="ARBA" id="ARBA00010062"/>
    </source>
</evidence>
<evidence type="ECO:0000259" key="4">
    <source>
        <dbReference type="Pfam" id="PF13458"/>
    </source>
</evidence>
<organism evidence="5 6">
    <name type="scientific">Bradyrhizobium diazoefficiens</name>
    <dbReference type="NCBI Taxonomy" id="1355477"/>
    <lineage>
        <taxon>Bacteria</taxon>
        <taxon>Pseudomonadati</taxon>
        <taxon>Pseudomonadota</taxon>
        <taxon>Alphaproteobacteria</taxon>
        <taxon>Hyphomicrobiales</taxon>
        <taxon>Nitrobacteraceae</taxon>
        <taxon>Bradyrhizobium</taxon>
    </lineage>
</organism>
<sequence length="444" mass="48313">MGSVCCFFGLYRIHQSLHSISRNSVTEDFAMTISRRDVLLGATATAALVPLAARAQTSEVVIGVIYPFSGGSAQQGVDAQKAYETALEVINKDTDFDLPLAKGEGLPGLGGAKVRLVFADHQADPQKGRAEAERLITQEKVSAIIGTYQSAVAVTVSQICERYQIPFVSADNSSPSLHRRGLKYYFRAAPHDEMYSAAMFDFFDAMKKKGTKIETLSLFHEDTIFGTDSGNAQAKIAGERAYKIVTDIKYRANSPSLSAEVQQLKTANADVLMPSSYTTDGILLVKTMAELGYKPNAIVAQDAGFSEKALYDAVGDKLEGVISRGTFSLDLAQKRPMVGKINEMFKARSGKDFNDLTSRQFMGLIILADAISRAKSTDGEKVRDALAATDIPGEQTIMPWKRVKFDEMGQNNDADPVLLQYVGGKFVTIFPPQAAIAEAIWPMK</sequence>
<dbReference type="PANTHER" id="PTHR30483:SF37">
    <property type="entry name" value="ABC TRANSPORTER SUBSTRATE-BINDING PROTEIN"/>
    <property type="match status" value="1"/>
</dbReference>
<dbReference type="Pfam" id="PF13458">
    <property type="entry name" value="Peripla_BP_6"/>
    <property type="match status" value="1"/>
</dbReference>
<dbReference type="InterPro" id="IPR051010">
    <property type="entry name" value="BCAA_transport"/>
</dbReference>
<dbReference type="Gene3D" id="3.40.50.2300">
    <property type="match status" value="2"/>
</dbReference>
<dbReference type="SUPFAM" id="SSF53822">
    <property type="entry name" value="Periplasmic binding protein-like I"/>
    <property type="match status" value="1"/>
</dbReference>
<dbReference type="OMA" id="IKYRANS"/>